<name>A0ABZ3D2U0_9PROT</name>
<dbReference type="RefSeq" id="WP_342627886.1">
    <property type="nucleotide sequence ID" value="NZ_CP152276.1"/>
</dbReference>
<dbReference type="InterPro" id="IPR036259">
    <property type="entry name" value="MFS_trans_sf"/>
</dbReference>
<feature type="transmembrane region" description="Helical" evidence="5">
    <location>
        <begin position="237"/>
        <end position="259"/>
    </location>
</feature>
<dbReference type="Gene3D" id="1.20.1250.20">
    <property type="entry name" value="MFS general substrate transporter like domains"/>
    <property type="match status" value="2"/>
</dbReference>
<dbReference type="PANTHER" id="PTHR23508:SF10">
    <property type="entry name" value="CARBOXYLIC ACID TRANSPORTER PROTEIN HOMOLOG"/>
    <property type="match status" value="1"/>
</dbReference>
<dbReference type="PANTHER" id="PTHR23508">
    <property type="entry name" value="CARBOXYLIC ACID TRANSPORTER PROTEIN HOMOLOG"/>
    <property type="match status" value="1"/>
</dbReference>
<proteinExistence type="predicted"/>
<feature type="transmembrane region" description="Helical" evidence="5">
    <location>
        <begin position="183"/>
        <end position="200"/>
    </location>
</feature>
<feature type="transmembrane region" description="Helical" evidence="5">
    <location>
        <begin position="96"/>
        <end position="116"/>
    </location>
</feature>
<evidence type="ECO:0000256" key="4">
    <source>
        <dbReference type="ARBA" id="ARBA00023136"/>
    </source>
</evidence>
<feature type="transmembrane region" description="Helical" evidence="5">
    <location>
        <begin position="367"/>
        <end position="384"/>
    </location>
</feature>
<feature type="transmembrane region" description="Helical" evidence="5">
    <location>
        <begin position="303"/>
        <end position="321"/>
    </location>
</feature>
<keyword evidence="3 5" id="KW-1133">Transmembrane helix</keyword>
<feature type="transmembrane region" description="Helical" evidence="5">
    <location>
        <begin position="390"/>
        <end position="411"/>
    </location>
</feature>
<dbReference type="PROSITE" id="PS00217">
    <property type="entry name" value="SUGAR_TRANSPORT_2"/>
    <property type="match status" value="1"/>
</dbReference>
<evidence type="ECO:0000256" key="5">
    <source>
        <dbReference type="SAM" id="Phobius"/>
    </source>
</evidence>
<keyword evidence="4 5" id="KW-0472">Membrane</keyword>
<comment type="subcellular location">
    <subcellularLocation>
        <location evidence="1">Membrane</location>
        <topology evidence="1">Multi-pass membrane protein</topology>
    </subcellularLocation>
</comment>
<feature type="transmembrane region" description="Helical" evidence="5">
    <location>
        <begin position="327"/>
        <end position="346"/>
    </location>
</feature>
<evidence type="ECO:0000259" key="6">
    <source>
        <dbReference type="PROSITE" id="PS50850"/>
    </source>
</evidence>
<accession>A0ABZ3D2U0</accession>
<evidence type="ECO:0000256" key="3">
    <source>
        <dbReference type="ARBA" id="ARBA00022989"/>
    </source>
</evidence>
<reference evidence="7 8" key="1">
    <citation type="submission" date="2024-04" db="EMBL/GenBank/DDBJ databases">
        <title>Complete genome sequence of Nguyenibacter vanlangesis HBCM-1154, a strain capable of nitrogen fixation, IAA production, and phosphorus solubilization isolated from sugarcane soil.</title>
        <authorList>
            <person name="MY HANH P."/>
        </authorList>
    </citation>
    <scope>NUCLEOTIDE SEQUENCE [LARGE SCALE GENOMIC DNA]</scope>
    <source>
        <strain evidence="7 8">HBCM 1154</strain>
    </source>
</reference>
<gene>
    <name evidence="7" type="ORF">AAC691_17705</name>
</gene>
<feature type="transmembrane region" description="Helical" evidence="5">
    <location>
        <begin position="155"/>
        <end position="177"/>
    </location>
</feature>
<keyword evidence="2 5" id="KW-0812">Transmembrane</keyword>
<feature type="domain" description="Major facilitator superfamily (MFS) profile" evidence="6">
    <location>
        <begin position="31"/>
        <end position="413"/>
    </location>
</feature>
<dbReference type="EMBL" id="CP152276">
    <property type="protein sequence ID" value="XAE42083.1"/>
    <property type="molecule type" value="Genomic_DNA"/>
</dbReference>
<evidence type="ECO:0000256" key="1">
    <source>
        <dbReference type="ARBA" id="ARBA00004141"/>
    </source>
</evidence>
<feature type="transmembrane region" description="Helical" evidence="5">
    <location>
        <begin position="274"/>
        <end position="296"/>
    </location>
</feature>
<dbReference type="Proteomes" id="UP001449795">
    <property type="component" value="Chromosome"/>
</dbReference>
<sequence>MLTQGTAIPSALDADETLASPVRLLMPYWRVTIAAFLGWFLDAFDQVALLLCLPDMGRSLNAGLTAMGLIITAQSVGRILGNTGWGWLADRYGRKLTFMIGVIWFAVFSGMTALAWSYAAMVVVQFLFGIGFGGEWTASAALLMESVPPRARSLASSIMMAGYECGFFAAAAAQAVILPRWGWRGLFLIGIAPALLAIFIRRNVAESPVWLKLQAARASSPTRHAAPRRWMFRLDGAAVQALVFMAVLQFQNAALYSFYPTLLRTVRHLTPGQVFPLIAAYCVGSLLGKPLCGALAGRLGERVVFGAYFIVTMLVIVPFVTARTMEAMLASAFVVGAFGNSVFALVPHYLSQRFASDSRSLGMGTSYAVAALGQGLAGFWIPWFSATHGLVQAIESSVLVGTVLVAGVVAYRPRHLPGARMDGELER</sequence>
<dbReference type="Pfam" id="PF07690">
    <property type="entry name" value="MFS_1"/>
    <property type="match status" value="1"/>
</dbReference>
<dbReference type="InterPro" id="IPR005829">
    <property type="entry name" value="Sugar_transporter_CS"/>
</dbReference>
<dbReference type="SUPFAM" id="SSF103473">
    <property type="entry name" value="MFS general substrate transporter"/>
    <property type="match status" value="1"/>
</dbReference>
<evidence type="ECO:0000313" key="7">
    <source>
        <dbReference type="EMBL" id="XAE42083.1"/>
    </source>
</evidence>
<dbReference type="InterPro" id="IPR020846">
    <property type="entry name" value="MFS_dom"/>
</dbReference>
<feature type="transmembrane region" description="Helical" evidence="5">
    <location>
        <begin position="28"/>
        <end position="53"/>
    </location>
</feature>
<dbReference type="InterPro" id="IPR011701">
    <property type="entry name" value="MFS"/>
</dbReference>
<organism evidence="7 8">
    <name type="scientific">Nguyenibacter vanlangensis</name>
    <dbReference type="NCBI Taxonomy" id="1216886"/>
    <lineage>
        <taxon>Bacteria</taxon>
        <taxon>Pseudomonadati</taxon>
        <taxon>Pseudomonadota</taxon>
        <taxon>Alphaproteobacteria</taxon>
        <taxon>Acetobacterales</taxon>
        <taxon>Acetobacteraceae</taxon>
        <taxon>Nguyenibacter</taxon>
    </lineage>
</organism>
<evidence type="ECO:0000313" key="8">
    <source>
        <dbReference type="Proteomes" id="UP001449795"/>
    </source>
</evidence>
<dbReference type="PROSITE" id="PS50850">
    <property type="entry name" value="MFS"/>
    <property type="match status" value="1"/>
</dbReference>
<evidence type="ECO:0000256" key="2">
    <source>
        <dbReference type="ARBA" id="ARBA00022692"/>
    </source>
</evidence>
<protein>
    <submittedName>
        <fullName evidence="7">MFS transporter</fullName>
    </submittedName>
</protein>
<keyword evidence="8" id="KW-1185">Reference proteome</keyword>